<evidence type="ECO:0000256" key="4">
    <source>
        <dbReference type="ARBA" id="ARBA00023027"/>
    </source>
</evidence>
<keyword evidence="3" id="KW-0560">Oxidoreductase</keyword>
<dbReference type="OrthoDB" id="9815856at2"/>
<reference evidence="7 8" key="1">
    <citation type="submission" date="2014-11" db="EMBL/GenBank/DDBJ databases">
        <title>Whole genome shotgun sequence of Sphingomonas parapaucimobilis NBRC 15100.</title>
        <authorList>
            <person name="Katano-Makiyama Y."/>
            <person name="Hosoyama A."/>
            <person name="Hashimoto M."/>
            <person name="Hosoyama Y."/>
            <person name="Noguchi M."/>
            <person name="Numata M."/>
            <person name="Tsuchikane K."/>
            <person name="Hirakata S."/>
            <person name="Uohara A."/>
            <person name="Shimodaira J."/>
            <person name="Ohji S."/>
            <person name="Ichikawa N."/>
            <person name="Kimura A."/>
            <person name="Yamazoe A."/>
            <person name="Fujita N."/>
        </authorList>
    </citation>
    <scope>NUCLEOTIDE SEQUENCE [LARGE SCALE GENOMIC DNA]</scope>
    <source>
        <strain evidence="7 8">NBRC 15100</strain>
    </source>
</reference>
<keyword evidence="8" id="KW-1185">Reference proteome</keyword>
<organism evidence="7 8">
    <name type="scientific">Sphingomonas parapaucimobilis NBRC 15100</name>
    <dbReference type="NCBI Taxonomy" id="1219049"/>
    <lineage>
        <taxon>Bacteria</taxon>
        <taxon>Pseudomonadati</taxon>
        <taxon>Pseudomonadota</taxon>
        <taxon>Alphaproteobacteria</taxon>
        <taxon>Sphingomonadales</taxon>
        <taxon>Sphingomonadaceae</taxon>
        <taxon>Sphingomonas</taxon>
    </lineage>
</organism>
<gene>
    <name evidence="7" type="ORF">SP5_050_00080</name>
</gene>
<evidence type="ECO:0000313" key="7">
    <source>
        <dbReference type="EMBL" id="GAM01174.1"/>
    </source>
</evidence>
<dbReference type="SUPFAM" id="SSF75615">
    <property type="entry name" value="Siroheme synthase middle domains-like"/>
    <property type="match status" value="1"/>
</dbReference>
<dbReference type="NCBIfam" id="TIGR01470">
    <property type="entry name" value="cysG_Nterm"/>
    <property type="match status" value="1"/>
</dbReference>
<protein>
    <recommendedName>
        <fullName evidence="2">precorrin-2 dehydrogenase</fullName>
        <ecNumber evidence="2">1.3.1.76</ecNumber>
    </recommendedName>
</protein>
<name>A0A0A1W8D0_9SPHN</name>
<accession>A0A0A1W8D0</accession>
<dbReference type="Gene3D" id="3.30.160.110">
    <property type="entry name" value="Siroheme synthase, domain 2"/>
    <property type="match status" value="1"/>
</dbReference>
<dbReference type="InterPro" id="IPR028161">
    <property type="entry name" value="Met8-like"/>
</dbReference>
<dbReference type="InterPro" id="IPR006367">
    <property type="entry name" value="Sirohaem_synthase_N"/>
</dbReference>
<proteinExistence type="predicted"/>
<dbReference type="PANTHER" id="PTHR35330">
    <property type="entry name" value="SIROHEME BIOSYNTHESIS PROTEIN MET8"/>
    <property type="match status" value="1"/>
</dbReference>
<keyword evidence="5" id="KW-0627">Porphyrin biosynthesis</keyword>
<dbReference type="PANTHER" id="PTHR35330:SF1">
    <property type="entry name" value="SIROHEME BIOSYNTHESIS PROTEIN MET8"/>
    <property type="match status" value="1"/>
</dbReference>
<comment type="catalytic activity">
    <reaction evidence="6">
        <text>precorrin-2 + NAD(+) = sirohydrochlorin + NADH + 2 H(+)</text>
        <dbReference type="Rhea" id="RHEA:15613"/>
        <dbReference type="ChEBI" id="CHEBI:15378"/>
        <dbReference type="ChEBI" id="CHEBI:57540"/>
        <dbReference type="ChEBI" id="CHEBI:57945"/>
        <dbReference type="ChEBI" id="CHEBI:58351"/>
        <dbReference type="ChEBI" id="CHEBI:58827"/>
        <dbReference type="EC" id="1.3.1.76"/>
    </reaction>
</comment>
<dbReference type="eggNOG" id="COG1648">
    <property type="taxonomic scope" value="Bacteria"/>
</dbReference>
<dbReference type="Pfam" id="PF13241">
    <property type="entry name" value="NAD_binding_7"/>
    <property type="match status" value="1"/>
</dbReference>
<dbReference type="EC" id="1.3.1.76" evidence="2"/>
<dbReference type="GO" id="GO:0043115">
    <property type="term" value="F:precorrin-2 dehydrogenase activity"/>
    <property type="evidence" value="ECO:0007669"/>
    <property type="project" value="UniProtKB-EC"/>
</dbReference>
<dbReference type="AlphaFoldDB" id="A0A0A1W8D0"/>
<dbReference type="SUPFAM" id="SSF53790">
    <property type="entry name" value="Tetrapyrrole methylase"/>
    <property type="match status" value="1"/>
</dbReference>
<comment type="caution">
    <text evidence="7">The sequence shown here is derived from an EMBL/GenBank/DDBJ whole genome shotgun (WGS) entry which is preliminary data.</text>
</comment>
<dbReference type="InterPro" id="IPR035996">
    <property type="entry name" value="4pyrrol_Methylase_sf"/>
</dbReference>
<keyword evidence="4" id="KW-0520">NAD</keyword>
<dbReference type="RefSeq" id="WP_042487421.1">
    <property type="nucleotide sequence ID" value="NZ_BBPI01000050.1"/>
</dbReference>
<dbReference type="GO" id="GO:0004325">
    <property type="term" value="F:ferrochelatase activity"/>
    <property type="evidence" value="ECO:0007669"/>
    <property type="project" value="InterPro"/>
</dbReference>
<dbReference type="InterPro" id="IPR036291">
    <property type="entry name" value="NAD(P)-bd_dom_sf"/>
</dbReference>
<evidence type="ECO:0000256" key="2">
    <source>
        <dbReference type="ARBA" id="ARBA00012400"/>
    </source>
</evidence>
<evidence type="ECO:0000256" key="6">
    <source>
        <dbReference type="ARBA" id="ARBA00047561"/>
    </source>
</evidence>
<dbReference type="EMBL" id="BBPI01000050">
    <property type="protein sequence ID" value="GAM01174.1"/>
    <property type="molecule type" value="Genomic_DNA"/>
</dbReference>
<evidence type="ECO:0000256" key="1">
    <source>
        <dbReference type="ARBA" id="ARBA00005010"/>
    </source>
</evidence>
<dbReference type="GO" id="GO:0019354">
    <property type="term" value="P:siroheme biosynthetic process"/>
    <property type="evidence" value="ECO:0007669"/>
    <property type="project" value="UniProtKB-UniPathway"/>
</dbReference>
<dbReference type="Gene3D" id="3.40.50.720">
    <property type="entry name" value="NAD(P)-binding Rossmann-like Domain"/>
    <property type="match status" value="1"/>
</dbReference>
<dbReference type="GO" id="GO:0008168">
    <property type="term" value="F:methyltransferase activity"/>
    <property type="evidence" value="ECO:0007669"/>
    <property type="project" value="InterPro"/>
</dbReference>
<evidence type="ECO:0000256" key="3">
    <source>
        <dbReference type="ARBA" id="ARBA00023002"/>
    </source>
</evidence>
<comment type="pathway">
    <text evidence="1">Porphyrin-containing compound metabolism; siroheme biosynthesis; sirohydrochlorin from precorrin-2: step 1/1.</text>
</comment>
<sequence>MSLGSLPLFVRLNGRPVILVGEGEPAEAKRRLLDRAGAQVVGEDAQAALAIVAIEDEHEAQAAIARLKARGVLVNAVDRPAACDFTLPAIVERGPVIVAIGTGGVSAGLAAALRQRLETLLPAGLGRLAEGLYAARSALRARFPDGAERRRAIGAALSPGGALDPLAGQTDVAGWLVQADRPAARVEAFVLTSTNPDDLTLRQARALAAADRVYHRADVPPAILDRARADAVRIESDALPAEPGEGQIVDLAMGRGA</sequence>
<dbReference type="Proteomes" id="UP000032305">
    <property type="component" value="Unassembled WGS sequence"/>
</dbReference>
<evidence type="ECO:0000256" key="5">
    <source>
        <dbReference type="ARBA" id="ARBA00023244"/>
    </source>
</evidence>
<evidence type="ECO:0000313" key="8">
    <source>
        <dbReference type="Proteomes" id="UP000032305"/>
    </source>
</evidence>
<dbReference type="UniPathway" id="UPA00262">
    <property type="reaction ID" value="UER00222"/>
</dbReference>
<dbReference type="SUPFAM" id="SSF51735">
    <property type="entry name" value="NAD(P)-binding Rossmann-fold domains"/>
    <property type="match status" value="1"/>
</dbReference>